<dbReference type="Pfam" id="PF01584">
    <property type="entry name" value="CheW"/>
    <property type="match status" value="1"/>
</dbReference>
<dbReference type="InterPro" id="IPR002545">
    <property type="entry name" value="CheW-lke_dom"/>
</dbReference>
<dbReference type="EMBL" id="CP133659">
    <property type="protein sequence ID" value="WMW64690.1"/>
    <property type="molecule type" value="Genomic_DNA"/>
</dbReference>
<dbReference type="SMART" id="SM00260">
    <property type="entry name" value="CheW"/>
    <property type="match status" value="1"/>
</dbReference>
<dbReference type="Proteomes" id="UP001180616">
    <property type="component" value="Chromosome"/>
</dbReference>
<gene>
    <name evidence="2" type="ORF">KPS_002744</name>
</gene>
<dbReference type="PANTHER" id="PTHR22617:SF23">
    <property type="entry name" value="CHEMOTAXIS PROTEIN CHEW"/>
    <property type="match status" value="1"/>
</dbReference>
<organism evidence="2 3">
    <name type="scientific">Nitratidesulfovibrio liaohensis</name>
    <dbReference type="NCBI Taxonomy" id="2604158"/>
    <lineage>
        <taxon>Bacteria</taxon>
        <taxon>Pseudomonadati</taxon>
        <taxon>Thermodesulfobacteriota</taxon>
        <taxon>Desulfovibrionia</taxon>
        <taxon>Desulfovibrionales</taxon>
        <taxon>Desulfovibrionaceae</taxon>
        <taxon>Nitratidesulfovibrio</taxon>
    </lineage>
</organism>
<dbReference type="Gene3D" id="2.40.50.180">
    <property type="entry name" value="CheA-289, Domain 4"/>
    <property type="match status" value="1"/>
</dbReference>
<dbReference type="SUPFAM" id="SSF50341">
    <property type="entry name" value="CheW-like"/>
    <property type="match status" value="1"/>
</dbReference>
<dbReference type="InterPro" id="IPR039315">
    <property type="entry name" value="CheW"/>
</dbReference>
<dbReference type="PROSITE" id="PS50851">
    <property type="entry name" value="CHEW"/>
    <property type="match status" value="1"/>
</dbReference>
<dbReference type="Gene3D" id="2.30.30.40">
    <property type="entry name" value="SH3 Domains"/>
    <property type="match status" value="1"/>
</dbReference>
<feature type="domain" description="CheW-like" evidence="1">
    <location>
        <begin position="14"/>
        <end position="154"/>
    </location>
</feature>
<proteinExistence type="predicted"/>
<evidence type="ECO:0000313" key="2">
    <source>
        <dbReference type="EMBL" id="WMW64690.1"/>
    </source>
</evidence>
<dbReference type="CDD" id="cd00732">
    <property type="entry name" value="CheW"/>
    <property type="match status" value="1"/>
</dbReference>
<sequence length="179" mass="19340">MSSESTTNTTAGSLLQLVTFKVAEEEYGVDILSVQEIIRHTGITKVPSAPAFVEGILNLRGRVIPIIDIRKRFGLAAIEPDQQTRIVVFALESGVIGCLVDSVSEVLRLPSAMVDEPPAVIAGVDSKYILGVGRLDDRLLILLDFGQVLTGEELDALHGQETHAQQSVNYSHDTVPAHQ</sequence>
<name>A0ABY9QYS7_9BACT</name>
<reference evidence="2" key="1">
    <citation type="submission" date="2023-09" db="EMBL/GenBank/DDBJ databases">
        <authorList>
            <consortium name="CW5 consortium"/>
            <person name="Lu C.-W."/>
        </authorList>
    </citation>
    <scope>NUCLEOTIDE SEQUENCE</scope>
    <source>
        <strain evidence="2">KPS</strain>
    </source>
</reference>
<dbReference type="PANTHER" id="PTHR22617">
    <property type="entry name" value="CHEMOTAXIS SENSOR HISTIDINE KINASE-RELATED"/>
    <property type="match status" value="1"/>
</dbReference>
<protein>
    <submittedName>
        <fullName evidence="2">Chemotaxis protein CheW</fullName>
    </submittedName>
</protein>
<evidence type="ECO:0000313" key="3">
    <source>
        <dbReference type="Proteomes" id="UP001180616"/>
    </source>
</evidence>
<dbReference type="InterPro" id="IPR036061">
    <property type="entry name" value="CheW-like_dom_sf"/>
</dbReference>
<evidence type="ECO:0000259" key="1">
    <source>
        <dbReference type="PROSITE" id="PS50851"/>
    </source>
</evidence>
<keyword evidence="3" id="KW-1185">Reference proteome</keyword>
<dbReference type="RefSeq" id="WP_309540765.1">
    <property type="nucleotide sequence ID" value="NZ_CP133659.1"/>
</dbReference>
<accession>A0ABY9QYS7</accession>